<evidence type="ECO:0000313" key="1">
    <source>
        <dbReference type="EMBL" id="NMG25201.1"/>
    </source>
</evidence>
<organism evidence="1 2">
    <name type="scientific">Aromatoleum anaerobium</name>
    <dbReference type="NCBI Taxonomy" id="182180"/>
    <lineage>
        <taxon>Bacteria</taxon>
        <taxon>Pseudomonadati</taxon>
        <taxon>Pseudomonadota</taxon>
        <taxon>Betaproteobacteria</taxon>
        <taxon>Rhodocyclales</taxon>
        <taxon>Rhodocyclaceae</taxon>
        <taxon>Aromatoleum</taxon>
    </lineage>
</organism>
<dbReference type="Proteomes" id="UP000615989">
    <property type="component" value="Unassembled WGS sequence"/>
</dbReference>
<gene>
    <name evidence="1" type="ORF">GO606_10760</name>
</gene>
<comment type="caution">
    <text evidence="1">The sequence shown here is derived from an EMBL/GenBank/DDBJ whole genome shotgun (WGS) entry which is preliminary data.</text>
</comment>
<reference evidence="1" key="1">
    <citation type="submission" date="2019-12" db="EMBL/GenBank/DDBJ databases">
        <title>Comparative genomics gives insights into the taxonomy of the Azoarcus-Aromatoleum group and reveals separate origins of nif in the plant-associated Azoarcus and non-plant-associated Aromatoleum sub-groups.</title>
        <authorList>
            <person name="Lafos M."/>
            <person name="Maluk M."/>
            <person name="Batista M."/>
            <person name="Junghare M."/>
            <person name="Carmona M."/>
            <person name="Faoro H."/>
            <person name="Cruz L.M."/>
            <person name="Battistoni F."/>
            <person name="De Souza E."/>
            <person name="Pedrosa F."/>
            <person name="Chen W.-M."/>
            <person name="Poole P.S."/>
            <person name="Dixon R.A."/>
            <person name="James E.K."/>
        </authorList>
    </citation>
    <scope>NUCLEOTIDE SEQUENCE</scope>
    <source>
        <strain evidence="1">LuFRes1</strain>
    </source>
</reference>
<dbReference type="RefSeq" id="WP_169118569.1">
    <property type="nucleotide sequence ID" value="NZ_WTVG02000040.1"/>
</dbReference>
<protein>
    <submittedName>
        <fullName evidence="1">Uncharacterized protein</fullName>
    </submittedName>
</protein>
<dbReference type="EMBL" id="WTVG01000027">
    <property type="protein sequence ID" value="NMG25201.1"/>
    <property type="molecule type" value="Genomic_DNA"/>
</dbReference>
<keyword evidence="2" id="KW-1185">Reference proteome</keyword>
<evidence type="ECO:0000313" key="2">
    <source>
        <dbReference type="Proteomes" id="UP000615989"/>
    </source>
</evidence>
<accession>A0ABX1PNY7</accession>
<name>A0ABX1PNY7_9RHOO</name>
<sequence length="67" mass="7485">MTENDSYVSWYAACPTAPGQGHQSVEVWLDAIHFSHVLHTADYAAEQRWPGRFQPVIMMSSASVGYV</sequence>
<proteinExistence type="predicted"/>